<dbReference type="Gene3D" id="3.20.20.80">
    <property type="entry name" value="Glycosidases"/>
    <property type="match status" value="2"/>
</dbReference>
<sequence>MKQQTNNLWNLVTMLKQKQRSLMYFTSAPLILVLLVLMLLQSLAVMVVARVENYTRSDFPVDFVFGSGTASYQVEGAALDEGRTPSIWDTYTHANKGLSNGATGDIACDHYHKYKEDVQHMVETGLEAYRFSISWSRLIPNGRGHVNPKGLEYYNNLINELLMHGIQPHVTLVHLDNPQVLEDEYGGWLSRKMVRDFTAYADLCFKEFGDRVLHWTTINEANVFAIGGYDNGLAPPGRCSPPFGQTCTEGDSSTEPYIAGHNMLLAHSSVVKLYYAKYKAIQRGFVGLNLYAPWFSPYSKAVADVIATKRAIDYYIGWFLHPLVFGDYPDIIKKNAGKKIPTLTPRESKLIKGSIDFIGLNHYFIFYVKDNPSNLSRNIRDITADMAVSIFLEPEDATTDQDEVESSSLFAILEYLKKVYANPPIYIQENGKGMERNGTLIDTPRVKYVHSYIGALLDAIKNGSNTKGYFLWSFLDGLELLGGYQTGYGLYYVDLDDKQLKRYPKLSAHWYSNFLKGRSIRPDEIIVDGNEAFVSSISLTHASAPLILVLVVLTLLQFQAIMVVARVKNYKRSDFPADFVFGAGASAYQVEGAALEDGRTPSIWDTFVHANKGFFNGDTGDVACDQYHKYKEDVQHMVDIGLEAYRFSISWSRLIPNGRGHVNPKGLEYYNNLINELLMHGIQPHVTLFHFDAPQVLEDEYGGWLSQKMVKDFTAYADVCFKEFGDRVLHWTTLNEANMIAIAGYDTGIIPPGRCSRPFGLMCTEGNSSIEPYIAGHNLLLAHSSVVKLYYRKYKAIQHGFVGLNIFAPWFSPYSNTTEDVFATQRAFDFYIGWFLHSLVFGDYPDIVKKNAGKRIPAFTPRESKLIKGSFDFIALNYYFTFYVRDNPGSLTMNIRDMTADMALSIFFEPEDAPPNQNVLESSDLFPLLEYIKKVYANPPIYVQENGKSTKRNGTLIDTPRVKYMRSCIGTLLDAIKNGSNTKGYFVWSFMDGLEFLGGYQTAYGLYYVDLDDKQLRRYPKLSAHWYSNFLKGRGIRPDEIIVVENNTFNPSTSEASDH</sequence>
<dbReference type="Gramene" id="CDP18777">
    <property type="protein sequence ID" value="CDP18777"/>
    <property type="gene ID" value="GSCOC_T00000135001"/>
</dbReference>
<comment type="similarity">
    <text evidence="1">Belongs to the glycosyl hydrolase 1 family.</text>
</comment>
<dbReference type="STRING" id="49390.A0A068VDY0"/>
<gene>
    <name evidence="5" type="ORF">GSCOC_T00000135001</name>
</gene>
<evidence type="ECO:0000256" key="2">
    <source>
        <dbReference type="ARBA" id="ARBA00022729"/>
    </source>
</evidence>
<keyword evidence="6" id="KW-1185">Reference proteome</keyword>
<dbReference type="EMBL" id="HG739369">
    <property type="protein sequence ID" value="CDP18777.1"/>
    <property type="molecule type" value="Genomic_DNA"/>
</dbReference>
<evidence type="ECO:0000313" key="5">
    <source>
        <dbReference type="EMBL" id="CDP18777.1"/>
    </source>
</evidence>
<dbReference type="InParanoid" id="A0A068VDY0"/>
<dbReference type="PRINTS" id="PR00131">
    <property type="entry name" value="GLHYDRLASE1"/>
</dbReference>
<dbReference type="PROSITE" id="PS00653">
    <property type="entry name" value="GLYCOSYL_HYDROL_F1_2"/>
    <property type="match status" value="2"/>
</dbReference>
<evidence type="ECO:0000256" key="4">
    <source>
        <dbReference type="ARBA" id="ARBA00023180"/>
    </source>
</evidence>
<dbReference type="GO" id="GO:0005975">
    <property type="term" value="P:carbohydrate metabolic process"/>
    <property type="evidence" value="ECO:0007669"/>
    <property type="project" value="InterPro"/>
</dbReference>
<dbReference type="Proteomes" id="UP000295252">
    <property type="component" value="Unassembled WGS sequence"/>
</dbReference>
<dbReference type="Pfam" id="PF00232">
    <property type="entry name" value="Glyco_hydro_1"/>
    <property type="match status" value="2"/>
</dbReference>
<reference evidence="6" key="1">
    <citation type="journal article" date="2014" name="Science">
        <title>The coffee genome provides insight into the convergent evolution of caffeine biosynthesis.</title>
        <authorList>
            <person name="Denoeud F."/>
            <person name="Carretero-Paulet L."/>
            <person name="Dereeper A."/>
            <person name="Droc G."/>
            <person name="Guyot R."/>
            <person name="Pietrella M."/>
            <person name="Zheng C."/>
            <person name="Alberti A."/>
            <person name="Anthony F."/>
            <person name="Aprea G."/>
            <person name="Aury J.M."/>
            <person name="Bento P."/>
            <person name="Bernard M."/>
            <person name="Bocs S."/>
            <person name="Campa C."/>
            <person name="Cenci A."/>
            <person name="Combes M.C."/>
            <person name="Crouzillat D."/>
            <person name="Da Silva C."/>
            <person name="Daddiego L."/>
            <person name="De Bellis F."/>
            <person name="Dussert S."/>
            <person name="Garsmeur O."/>
            <person name="Gayraud T."/>
            <person name="Guignon V."/>
            <person name="Jahn K."/>
            <person name="Jamilloux V."/>
            <person name="Joet T."/>
            <person name="Labadie K."/>
            <person name="Lan T."/>
            <person name="Leclercq J."/>
            <person name="Lepelley M."/>
            <person name="Leroy T."/>
            <person name="Li L.T."/>
            <person name="Librado P."/>
            <person name="Lopez L."/>
            <person name="Munoz A."/>
            <person name="Noel B."/>
            <person name="Pallavicini A."/>
            <person name="Perrotta G."/>
            <person name="Poncet V."/>
            <person name="Pot D."/>
            <person name="Priyono X."/>
            <person name="Rigoreau M."/>
            <person name="Rouard M."/>
            <person name="Rozas J."/>
            <person name="Tranchant-Dubreuil C."/>
            <person name="VanBuren R."/>
            <person name="Zhang Q."/>
            <person name="Andrade A.C."/>
            <person name="Argout X."/>
            <person name="Bertrand B."/>
            <person name="de Kochko A."/>
            <person name="Graziosi G."/>
            <person name="Henry R.J."/>
            <person name="Jayarama X."/>
            <person name="Ming R."/>
            <person name="Nagai C."/>
            <person name="Rounsley S."/>
            <person name="Sankoff D."/>
            <person name="Giuliano G."/>
            <person name="Albert V.A."/>
            <person name="Wincker P."/>
            <person name="Lashermes P."/>
        </authorList>
    </citation>
    <scope>NUCLEOTIDE SEQUENCE [LARGE SCALE GENOMIC DNA]</scope>
    <source>
        <strain evidence="6">cv. DH200-94</strain>
    </source>
</reference>
<dbReference type="PANTHER" id="PTHR10353:SF29">
    <property type="entry name" value="BETA-GLUCOSIDASE 11"/>
    <property type="match status" value="1"/>
</dbReference>
<accession>A0A068VDY0</accession>
<keyword evidence="4" id="KW-0325">Glycoprotein</keyword>
<organism evidence="5 6">
    <name type="scientific">Coffea canephora</name>
    <name type="common">Robusta coffee</name>
    <dbReference type="NCBI Taxonomy" id="49390"/>
    <lineage>
        <taxon>Eukaryota</taxon>
        <taxon>Viridiplantae</taxon>
        <taxon>Streptophyta</taxon>
        <taxon>Embryophyta</taxon>
        <taxon>Tracheophyta</taxon>
        <taxon>Spermatophyta</taxon>
        <taxon>Magnoliopsida</taxon>
        <taxon>eudicotyledons</taxon>
        <taxon>Gunneridae</taxon>
        <taxon>Pentapetalae</taxon>
        <taxon>asterids</taxon>
        <taxon>lamiids</taxon>
        <taxon>Gentianales</taxon>
        <taxon>Rubiaceae</taxon>
        <taxon>Ixoroideae</taxon>
        <taxon>Gardenieae complex</taxon>
        <taxon>Bertiereae - Coffeeae clade</taxon>
        <taxon>Coffeeae</taxon>
        <taxon>Coffea</taxon>
    </lineage>
</organism>
<dbReference type="FunFam" id="3.20.20.80:FF:000069">
    <property type="entry name" value="Beta-glucosidase 1"/>
    <property type="match status" value="2"/>
</dbReference>
<dbReference type="PANTHER" id="PTHR10353">
    <property type="entry name" value="GLYCOSYL HYDROLASE"/>
    <property type="match status" value="1"/>
</dbReference>
<keyword evidence="3" id="KW-0378">Hydrolase</keyword>
<dbReference type="InterPro" id="IPR001360">
    <property type="entry name" value="Glyco_hydro_1"/>
</dbReference>
<dbReference type="InterPro" id="IPR033132">
    <property type="entry name" value="GH_1_N_CS"/>
</dbReference>
<dbReference type="AlphaFoldDB" id="A0A068VDY0"/>
<keyword evidence="2" id="KW-0732">Signal</keyword>
<dbReference type="GO" id="GO:0009821">
    <property type="term" value="P:alkaloid biosynthetic process"/>
    <property type="evidence" value="ECO:0007669"/>
    <property type="project" value="UniProtKB-ARBA"/>
</dbReference>
<proteinExistence type="inferred from homology"/>
<dbReference type="InterPro" id="IPR017853">
    <property type="entry name" value="GH"/>
</dbReference>
<dbReference type="GO" id="GO:0008422">
    <property type="term" value="F:beta-glucosidase activity"/>
    <property type="evidence" value="ECO:0007669"/>
    <property type="project" value="TreeGrafter"/>
</dbReference>
<evidence type="ECO:0000256" key="1">
    <source>
        <dbReference type="ARBA" id="ARBA00010838"/>
    </source>
</evidence>
<name>A0A068VDY0_COFCA</name>
<dbReference type="OMA" id="RRKFWKA"/>
<dbReference type="OrthoDB" id="65569at2759"/>
<protein>
    <submittedName>
        <fullName evidence="5">DH200=94 genomic scaffold, scaffold_285</fullName>
    </submittedName>
</protein>
<dbReference type="SUPFAM" id="SSF51445">
    <property type="entry name" value="(Trans)glycosidases"/>
    <property type="match status" value="2"/>
</dbReference>
<evidence type="ECO:0000313" key="6">
    <source>
        <dbReference type="Proteomes" id="UP000295252"/>
    </source>
</evidence>
<evidence type="ECO:0000256" key="3">
    <source>
        <dbReference type="ARBA" id="ARBA00022801"/>
    </source>
</evidence>